<organism evidence="1">
    <name type="scientific">Paenibacillus ihbetae</name>
    <dbReference type="NCBI Taxonomy" id="1870820"/>
    <lineage>
        <taxon>Bacteria</taxon>
        <taxon>Bacillati</taxon>
        <taxon>Bacillota</taxon>
        <taxon>Bacilli</taxon>
        <taxon>Bacillales</taxon>
        <taxon>Paenibacillaceae</taxon>
        <taxon>Paenibacillus</taxon>
    </lineage>
</organism>
<keyword evidence="3" id="KW-1185">Reference proteome</keyword>
<evidence type="ECO:0000313" key="3">
    <source>
        <dbReference type="Proteomes" id="UP000189059"/>
    </source>
</evidence>
<name>A0A1B2DY17_9BACL</name>
<accession>A0A1B2DY17</accession>
<dbReference type="EMBL" id="CP016809">
    <property type="protein sequence ID" value="ANY72572.1"/>
    <property type="molecule type" value="Genomic_DNA"/>
</dbReference>
<dbReference type="Proteomes" id="UP000189059">
    <property type="component" value="Unassembled WGS sequence"/>
</dbReference>
<evidence type="ECO:0000313" key="2">
    <source>
        <dbReference type="EMBL" id="OOC58476.1"/>
    </source>
</evidence>
<evidence type="ECO:0000313" key="1">
    <source>
        <dbReference type="EMBL" id="ANY72572.1"/>
    </source>
</evidence>
<sequence length="60" mass="7509">MQSEYMFQLLKQMKDSDQQAFRAMHDATYLLLNQKYYKILNTKRQRHRRNNEFARPQKQK</sequence>
<reference evidence="1" key="1">
    <citation type="submission" date="2016-08" db="EMBL/GenBank/DDBJ databases">
        <title>Complete Genome Seqeunce of Paenibacillus sp. nov. IHBB 9852 from high altitute lake of Indian trans-Himalayas.</title>
        <authorList>
            <person name="Kiran S."/>
            <person name="Swarnkar M.K."/>
            <person name="Rana A."/>
            <person name="Tewari R."/>
            <person name="Gulati A."/>
        </authorList>
    </citation>
    <scope>NUCLEOTIDE SEQUENCE [LARGE SCALE GENOMIC DNA]</scope>
    <source>
        <strain evidence="1">IHBB 9852</strain>
    </source>
</reference>
<dbReference type="KEGG" id="pib:BBD41_08240"/>
<gene>
    <name evidence="2" type="ORF">BBD40_22470</name>
    <name evidence="1" type="ORF">BBD41_08240</name>
</gene>
<dbReference type="EMBL" id="MRVI01000002">
    <property type="protein sequence ID" value="OOC58476.1"/>
    <property type="molecule type" value="Genomic_DNA"/>
</dbReference>
<protein>
    <submittedName>
        <fullName evidence="1">Uncharacterized protein</fullName>
    </submittedName>
</protein>
<reference evidence="2 3" key="2">
    <citation type="submission" date="2016-12" db="EMBL/GenBank/DDBJ databases">
        <title>Genome sequencing and description of Paenibacillus sp. nov. from high altitude lake in the Indian Trans- Himalayas.</title>
        <authorList>
            <person name="Kiran S."/>
            <person name="Swarnkar M.K."/>
            <person name="Rana A."/>
            <person name="Tewari R."/>
            <person name="Gulati A."/>
        </authorList>
    </citation>
    <scope>NUCLEOTIDE SEQUENCE [LARGE SCALE GENOMIC DNA]</scope>
    <source>
        <strain evidence="2 3">IHBB 9951</strain>
    </source>
</reference>
<dbReference type="AlphaFoldDB" id="A0A1B2DY17"/>
<proteinExistence type="predicted"/>